<evidence type="ECO:0000313" key="7">
    <source>
        <dbReference type="Proteomes" id="UP000478008"/>
    </source>
</evidence>
<dbReference type="PROSITE" id="PS50084">
    <property type="entry name" value="KH_TYPE_1"/>
    <property type="match status" value="3"/>
</dbReference>
<keyword evidence="2" id="KW-0694">RNA-binding</keyword>
<sequence>MLKRKNEESEENTAKRVALDSEAVEKKDIEEDKQKTSVPLDASKNPSGENGLNPGEDSSRPETNESDNKDNTNSKDTISAEFSHEAENVNMNDEKIEEGNNERNEDEEMASNDGNDDSKNGEGSKEEGQEGSKDQLSVAGPISSHRVVHDDDPTYVHFRMLCTISEAATVVGKGGETIKKIKELSNARINVSDNLKGVPERVISVRGPAEYVAKAFGLIVRMQLGEPLNVPSSLESQQYNLRLLFPHTIMGYIIGKKGSRFREIEESSAAALKANDQILPASTDRVLNINGVADAIHIATYYIAQTVIEHKQQMSKAIYYNPANFAQPTIPLVNSSARRFQHRMMGDFRGGRMGRQFGPQPGFGPMMGMPSQMMGMYGQMSPQGNANGQSPESGDGQSNMGRIPGGKPPQMGGYFPPQYAPQFNPAAVASNTRAETVTTGADGKLNQDIFVPQKHIGLIIGRGGRNLKDIRQQTGCYVKINDEVPGSTERKLTLMSNNMYGIQNALLLINNKIENEKMREQRGQRREGSPDRQQGIEGKNS</sequence>
<protein>
    <submittedName>
        <fullName evidence="6">DEBR0S2_10858g1_1</fullName>
    </submittedName>
</protein>
<dbReference type="InterPro" id="IPR004087">
    <property type="entry name" value="KH_dom"/>
</dbReference>
<dbReference type="SMART" id="SM00322">
    <property type="entry name" value="KH"/>
    <property type="match status" value="3"/>
</dbReference>
<evidence type="ECO:0000256" key="1">
    <source>
        <dbReference type="ARBA" id="ARBA00022737"/>
    </source>
</evidence>
<feature type="region of interest" description="Disordered" evidence="3">
    <location>
        <begin position="1"/>
        <end position="149"/>
    </location>
</feature>
<dbReference type="SUPFAM" id="SSF54791">
    <property type="entry name" value="Eukaryotic type KH-domain (KH-domain type I)"/>
    <property type="match status" value="3"/>
</dbReference>
<feature type="domain" description="K Homology" evidence="4">
    <location>
        <begin position="237"/>
        <end position="308"/>
    </location>
</feature>
<feature type="compositionally biased region" description="Polar residues" evidence="3">
    <location>
        <begin position="385"/>
        <end position="400"/>
    </location>
</feature>
<accession>A0A7D9CWM9</accession>
<evidence type="ECO:0000313" key="6">
    <source>
        <dbReference type="EMBL" id="VUG17578.1"/>
    </source>
</evidence>
<evidence type="ECO:0000256" key="3">
    <source>
        <dbReference type="SAM" id="MobiDB-lite"/>
    </source>
</evidence>
<evidence type="ECO:0000259" key="4">
    <source>
        <dbReference type="SMART" id="SM00322"/>
    </source>
</evidence>
<dbReference type="Proteomes" id="UP000478008">
    <property type="component" value="Unassembled WGS sequence"/>
</dbReference>
<dbReference type="InterPro" id="IPR036612">
    <property type="entry name" value="KH_dom_type_1_sf"/>
</dbReference>
<dbReference type="EMBL" id="CABFWN010000002">
    <property type="protein sequence ID" value="VUG17578.1"/>
    <property type="molecule type" value="Genomic_DNA"/>
</dbReference>
<feature type="compositionally biased region" description="Basic and acidic residues" evidence="3">
    <location>
        <begin position="82"/>
        <end position="103"/>
    </location>
</feature>
<organism evidence="6 7">
    <name type="scientific">Dekkera bruxellensis</name>
    <name type="common">Brettanomyces custersii</name>
    <dbReference type="NCBI Taxonomy" id="5007"/>
    <lineage>
        <taxon>Eukaryota</taxon>
        <taxon>Fungi</taxon>
        <taxon>Dikarya</taxon>
        <taxon>Ascomycota</taxon>
        <taxon>Saccharomycotina</taxon>
        <taxon>Pichiomycetes</taxon>
        <taxon>Pichiales</taxon>
        <taxon>Pichiaceae</taxon>
        <taxon>Brettanomyces</taxon>
    </lineage>
</organism>
<feature type="domain" description="K Homology" evidence="4">
    <location>
        <begin position="443"/>
        <end position="514"/>
    </location>
</feature>
<reference evidence="5 8" key="2">
    <citation type="journal article" date="2020" name="Appl. Microbiol. Biotechnol.">
        <title>Targeted gene deletion in Brettanomyces bruxellensis with an expression-free CRISPR-Cas9 system.</title>
        <authorList>
            <person name="Varela C."/>
            <person name="Bartel C."/>
            <person name="Onetto C."/>
            <person name="Borneman A."/>
        </authorList>
    </citation>
    <scope>NUCLEOTIDE SEQUENCE [LARGE SCALE GENOMIC DNA]</scope>
    <source>
        <strain evidence="5 8">AWRI1613</strain>
    </source>
</reference>
<evidence type="ECO:0000313" key="8">
    <source>
        <dbReference type="Proteomes" id="UP000568158"/>
    </source>
</evidence>
<evidence type="ECO:0000256" key="2">
    <source>
        <dbReference type="PROSITE-ProRule" id="PRU00117"/>
    </source>
</evidence>
<evidence type="ECO:0000313" key="5">
    <source>
        <dbReference type="EMBL" id="KAF6009979.1"/>
    </source>
</evidence>
<name>A0A7D9CWM9_DEKBR</name>
<dbReference type="EMBL" id="JABCYN010000030">
    <property type="protein sequence ID" value="KAF6009979.1"/>
    <property type="molecule type" value="Genomic_DNA"/>
</dbReference>
<feature type="compositionally biased region" description="Basic and acidic residues" evidence="3">
    <location>
        <begin position="517"/>
        <end position="530"/>
    </location>
</feature>
<dbReference type="AlphaFoldDB" id="A0A7D9CWM9"/>
<feature type="region of interest" description="Disordered" evidence="3">
    <location>
        <begin position="517"/>
        <end position="541"/>
    </location>
</feature>
<dbReference type="GO" id="GO:0003723">
    <property type="term" value="F:RNA binding"/>
    <property type="evidence" value="ECO:0007669"/>
    <property type="project" value="UniProtKB-UniRule"/>
</dbReference>
<dbReference type="CDD" id="cd00105">
    <property type="entry name" value="KH-I"/>
    <property type="match status" value="1"/>
</dbReference>
<dbReference type="PANTHER" id="PTHR10288">
    <property type="entry name" value="KH DOMAIN CONTAINING RNA BINDING PROTEIN"/>
    <property type="match status" value="1"/>
</dbReference>
<dbReference type="Proteomes" id="UP000568158">
    <property type="component" value="Unassembled WGS sequence"/>
</dbReference>
<reference evidence="6 7" key="1">
    <citation type="submission" date="2019-07" db="EMBL/GenBank/DDBJ databases">
        <authorList>
            <person name="Friedrich A."/>
            <person name="Schacherer J."/>
        </authorList>
    </citation>
    <scope>NUCLEOTIDE SEQUENCE [LARGE SCALE GENOMIC DNA]</scope>
</reference>
<keyword evidence="7" id="KW-1185">Reference proteome</keyword>
<gene>
    <name evidence="6" type="ORF">DEBR0S2_10858G</name>
    <name evidence="5" type="ORF">HII12_003525</name>
</gene>
<feature type="compositionally biased region" description="Basic and acidic residues" evidence="3">
    <location>
        <begin position="1"/>
        <end position="35"/>
    </location>
</feature>
<dbReference type="Pfam" id="PF00013">
    <property type="entry name" value="KH_1"/>
    <property type="match status" value="3"/>
</dbReference>
<proteinExistence type="predicted"/>
<keyword evidence="1" id="KW-0677">Repeat</keyword>
<feature type="region of interest" description="Disordered" evidence="3">
    <location>
        <begin position="377"/>
        <end position="419"/>
    </location>
</feature>
<dbReference type="Gene3D" id="3.30.1370.10">
    <property type="entry name" value="K Homology domain, type 1"/>
    <property type="match status" value="3"/>
</dbReference>
<feature type="compositionally biased region" description="Basic and acidic residues" evidence="3">
    <location>
        <begin position="116"/>
        <end position="133"/>
    </location>
</feature>
<dbReference type="CDD" id="cd22438">
    <property type="entry name" value="KH-I_PCBP_rpt1"/>
    <property type="match status" value="1"/>
</dbReference>
<feature type="compositionally biased region" description="Basic and acidic residues" evidence="3">
    <location>
        <begin position="57"/>
        <end position="73"/>
    </location>
</feature>
<feature type="domain" description="K Homology" evidence="4">
    <location>
        <begin position="154"/>
        <end position="224"/>
    </location>
</feature>
<dbReference type="InterPro" id="IPR004088">
    <property type="entry name" value="KH_dom_type_1"/>
</dbReference>